<organism evidence="2 3">
    <name type="scientific">Prunus armeniaca</name>
    <name type="common">Apricot</name>
    <name type="synonym">Armeniaca vulgaris</name>
    <dbReference type="NCBI Taxonomy" id="36596"/>
    <lineage>
        <taxon>Eukaryota</taxon>
        <taxon>Viridiplantae</taxon>
        <taxon>Streptophyta</taxon>
        <taxon>Embryophyta</taxon>
        <taxon>Tracheophyta</taxon>
        <taxon>Spermatophyta</taxon>
        <taxon>Magnoliopsida</taxon>
        <taxon>eudicotyledons</taxon>
        <taxon>Gunneridae</taxon>
        <taxon>Pentapetalae</taxon>
        <taxon>rosids</taxon>
        <taxon>fabids</taxon>
        <taxon>Rosales</taxon>
        <taxon>Rosaceae</taxon>
        <taxon>Amygdaloideae</taxon>
        <taxon>Amygdaleae</taxon>
        <taxon>Prunus</taxon>
    </lineage>
</organism>
<evidence type="ECO:0000313" key="2">
    <source>
        <dbReference type="EMBL" id="CAB4307161.1"/>
    </source>
</evidence>
<proteinExistence type="predicted"/>
<protein>
    <submittedName>
        <fullName evidence="2">Uncharacterized protein</fullName>
    </submittedName>
</protein>
<feature type="transmembrane region" description="Helical" evidence="1">
    <location>
        <begin position="57"/>
        <end position="78"/>
    </location>
</feature>
<evidence type="ECO:0000256" key="1">
    <source>
        <dbReference type="SAM" id="Phobius"/>
    </source>
</evidence>
<reference evidence="3" key="1">
    <citation type="journal article" date="2020" name="Genome Biol.">
        <title>Gamete binning: chromosome-level and haplotype-resolved genome assembly enabled by high-throughput single-cell sequencing of gamete genomes.</title>
        <authorList>
            <person name="Campoy J.A."/>
            <person name="Sun H."/>
            <person name="Goel M."/>
            <person name="Jiao W.-B."/>
            <person name="Folz-Donahue K."/>
            <person name="Wang N."/>
            <person name="Rubio M."/>
            <person name="Liu C."/>
            <person name="Kukat C."/>
            <person name="Ruiz D."/>
            <person name="Huettel B."/>
            <person name="Schneeberger K."/>
        </authorList>
    </citation>
    <scope>NUCLEOTIDE SEQUENCE [LARGE SCALE GENOMIC DNA]</scope>
    <source>
        <strain evidence="3">cv. Rojo Pasion</strain>
    </source>
</reference>
<keyword evidence="1" id="KW-1133">Transmembrane helix</keyword>
<gene>
    <name evidence="2" type="ORF">ORAREDHAP_LOCUS25687</name>
</gene>
<sequence>MVDQASPWKNPMMKGLEAFKRKHGLLVVGRAAALLMFWQSIIILYKAAKHGLYDYQFYHTATISVLIAVFFYLFLLMADVHKTLNRIKASEEEDNNATLKATLKEV</sequence>
<evidence type="ECO:0000313" key="3">
    <source>
        <dbReference type="Proteomes" id="UP000507245"/>
    </source>
</evidence>
<feature type="transmembrane region" description="Helical" evidence="1">
    <location>
        <begin position="24"/>
        <end position="45"/>
    </location>
</feature>
<dbReference type="Proteomes" id="UP000507245">
    <property type="component" value="Unassembled WGS sequence"/>
</dbReference>
<dbReference type="AlphaFoldDB" id="A0A6J5X2Y3"/>
<keyword evidence="1" id="KW-0472">Membrane</keyword>
<name>A0A6J5X2Y3_PRUAR</name>
<keyword evidence="3" id="KW-1185">Reference proteome</keyword>
<keyword evidence="1" id="KW-0812">Transmembrane</keyword>
<dbReference type="EMBL" id="CAEKKB010000004">
    <property type="protein sequence ID" value="CAB4307161.1"/>
    <property type="molecule type" value="Genomic_DNA"/>
</dbReference>
<accession>A0A6J5X2Y3</accession>